<dbReference type="GO" id="GO:0005576">
    <property type="term" value="C:extracellular region"/>
    <property type="evidence" value="ECO:0007669"/>
    <property type="project" value="UniProtKB-SubCell"/>
</dbReference>
<accession>T1IUB6</accession>
<dbReference type="GO" id="GO:0004601">
    <property type="term" value="F:peroxidase activity"/>
    <property type="evidence" value="ECO:0007669"/>
    <property type="project" value="UniProtKB-KW"/>
</dbReference>
<reference evidence="7" key="1">
    <citation type="submission" date="2011-05" db="EMBL/GenBank/DDBJ databases">
        <authorList>
            <person name="Richards S.R."/>
            <person name="Qu J."/>
            <person name="Jiang H."/>
            <person name="Jhangiani S.N."/>
            <person name="Agravi P."/>
            <person name="Goodspeed R."/>
            <person name="Gross S."/>
            <person name="Mandapat C."/>
            <person name="Jackson L."/>
            <person name="Mathew T."/>
            <person name="Pu L."/>
            <person name="Thornton R."/>
            <person name="Saada N."/>
            <person name="Wilczek-Boney K.B."/>
            <person name="Lee S."/>
            <person name="Kovar C."/>
            <person name="Wu Y."/>
            <person name="Scherer S.E."/>
            <person name="Worley K.C."/>
            <person name="Muzny D.M."/>
            <person name="Gibbs R."/>
        </authorList>
    </citation>
    <scope>NUCLEOTIDE SEQUENCE</scope>
    <source>
        <strain evidence="7">Brora</strain>
    </source>
</reference>
<dbReference type="GO" id="GO:0020037">
    <property type="term" value="F:heme binding"/>
    <property type="evidence" value="ECO:0007669"/>
    <property type="project" value="InterPro"/>
</dbReference>
<sequence>MTTSKANQLPYSLGKNGMPDNGKSNQGAGKFDFPGTLVGFAIIRHAKCRQLMDTFCPFTPSKYRNIDGTCNNLIRPQWGSTNTCLLRLLPPNYGNGFNSPRLSITNKPLPNPRLVSTSLRQEDPPSDPNINHLFMAFGQFVAHDLASVPTEFLRTNTKLEKIMCCDTNFQHDACLPIDVTKDGFYSFQNVTCLNFVRSAPCPTCLIGAREQSNKLTAYLDASQVYGISEKDSKKIRSFSKGRLRVSHKSLLPDGLMCNPNIRRKCFLAGDTRANENLPLTAMHTLFMREHNRIADQLAEMHPMWTDRVLFEETKRIVTAELQVIVYNEYLSTLFGVNYTRERGLNLNKDAGLLQQKQNKADEALTGGMADNMFAFTAHMTGLDLAAINILRARERGIPSYNAWRSFCSLNPFTSFEHMNGSMPTRVWTVFKQLYSDVDDVDLFPAGLAEFKTRGSLVGPTFGCILAHQFSSLRRGDRFFLEVGHQPSSFTHGTMALSVMSIIFTFLSSQEQVLTLKKSTLSRIICDNSDGRAVDIQPDAFRVPNSAEYSS</sequence>
<evidence type="ECO:0000313" key="6">
    <source>
        <dbReference type="EnsemblMetazoa" id="SMAR004737-PA"/>
    </source>
</evidence>
<dbReference type="PANTHER" id="PTHR11475">
    <property type="entry name" value="OXIDASE/PEROXIDASE"/>
    <property type="match status" value="1"/>
</dbReference>
<dbReference type="EMBL" id="JH431526">
    <property type="status" value="NOT_ANNOTATED_CDS"/>
    <property type="molecule type" value="Genomic_DNA"/>
</dbReference>
<proteinExistence type="predicted"/>
<evidence type="ECO:0000256" key="4">
    <source>
        <dbReference type="ARBA" id="ARBA00023180"/>
    </source>
</evidence>
<evidence type="ECO:0000256" key="5">
    <source>
        <dbReference type="SAM" id="MobiDB-lite"/>
    </source>
</evidence>
<evidence type="ECO:0000256" key="3">
    <source>
        <dbReference type="ARBA" id="ARBA00022559"/>
    </source>
</evidence>
<dbReference type="eggNOG" id="KOG2408">
    <property type="taxonomic scope" value="Eukaryota"/>
</dbReference>
<dbReference type="GO" id="GO:0006979">
    <property type="term" value="P:response to oxidative stress"/>
    <property type="evidence" value="ECO:0007669"/>
    <property type="project" value="InterPro"/>
</dbReference>
<dbReference type="InterPro" id="IPR037120">
    <property type="entry name" value="Haem_peroxidase_sf_animal"/>
</dbReference>
<dbReference type="PANTHER" id="PTHR11475:SF4">
    <property type="entry name" value="CHORION PEROXIDASE"/>
    <property type="match status" value="1"/>
</dbReference>
<protein>
    <recommendedName>
        <fullName evidence="8">Chorion peroxidase</fullName>
    </recommendedName>
</protein>
<evidence type="ECO:0008006" key="8">
    <source>
        <dbReference type="Google" id="ProtNLM"/>
    </source>
</evidence>
<dbReference type="STRING" id="126957.T1IUB6"/>
<dbReference type="PRINTS" id="PR00457">
    <property type="entry name" value="ANPEROXIDASE"/>
</dbReference>
<dbReference type="OMA" id="ECCAPEN"/>
<evidence type="ECO:0000256" key="1">
    <source>
        <dbReference type="ARBA" id="ARBA00004613"/>
    </source>
</evidence>
<feature type="region of interest" description="Disordered" evidence="5">
    <location>
        <begin position="1"/>
        <end position="27"/>
    </location>
</feature>
<dbReference type="InterPro" id="IPR010255">
    <property type="entry name" value="Haem_peroxidase_sf"/>
</dbReference>
<dbReference type="Gene3D" id="1.10.640.10">
    <property type="entry name" value="Haem peroxidase domain superfamily, animal type"/>
    <property type="match status" value="2"/>
</dbReference>
<keyword evidence="3" id="KW-0560">Oxidoreductase</keyword>
<dbReference type="EnsemblMetazoa" id="SMAR004737-RA">
    <property type="protein sequence ID" value="SMAR004737-PA"/>
    <property type="gene ID" value="SMAR004737"/>
</dbReference>
<dbReference type="Proteomes" id="UP000014500">
    <property type="component" value="Unassembled WGS sequence"/>
</dbReference>
<evidence type="ECO:0000256" key="2">
    <source>
        <dbReference type="ARBA" id="ARBA00022525"/>
    </source>
</evidence>
<dbReference type="PROSITE" id="PS50292">
    <property type="entry name" value="PEROXIDASE_3"/>
    <property type="match status" value="1"/>
</dbReference>
<dbReference type="HOGENOM" id="CLU_006087_5_2_1"/>
<evidence type="ECO:0000313" key="7">
    <source>
        <dbReference type="Proteomes" id="UP000014500"/>
    </source>
</evidence>
<dbReference type="SUPFAM" id="SSF48113">
    <property type="entry name" value="Heme-dependent peroxidases"/>
    <property type="match status" value="1"/>
</dbReference>
<keyword evidence="2" id="KW-0964">Secreted</keyword>
<comment type="subcellular location">
    <subcellularLocation>
        <location evidence="1">Secreted</location>
    </subcellularLocation>
</comment>
<name>T1IUB6_STRMM</name>
<keyword evidence="3" id="KW-0575">Peroxidase</keyword>
<feature type="compositionally biased region" description="Polar residues" evidence="5">
    <location>
        <begin position="1"/>
        <end position="10"/>
    </location>
</feature>
<dbReference type="Pfam" id="PF03098">
    <property type="entry name" value="An_peroxidase"/>
    <property type="match status" value="2"/>
</dbReference>
<keyword evidence="7" id="KW-1185">Reference proteome</keyword>
<organism evidence="6 7">
    <name type="scientific">Strigamia maritima</name>
    <name type="common">European centipede</name>
    <name type="synonym">Geophilus maritimus</name>
    <dbReference type="NCBI Taxonomy" id="126957"/>
    <lineage>
        <taxon>Eukaryota</taxon>
        <taxon>Metazoa</taxon>
        <taxon>Ecdysozoa</taxon>
        <taxon>Arthropoda</taxon>
        <taxon>Myriapoda</taxon>
        <taxon>Chilopoda</taxon>
        <taxon>Pleurostigmophora</taxon>
        <taxon>Geophilomorpha</taxon>
        <taxon>Linotaeniidae</taxon>
        <taxon>Strigamia</taxon>
    </lineage>
</organism>
<dbReference type="AlphaFoldDB" id="T1IUB6"/>
<reference evidence="6" key="2">
    <citation type="submission" date="2015-02" db="UniProtKB">
        <authorList>
            <consortium name="EnsemblMetazoa"/>
        </authorList>
    </citation>
    <scope>IDENTIFICATION</scope>
</reference>
<dbReference type="InterPro" id="IPR019791">
    <property type="entry name" value="Haem_peroxidase_animal"/>
</dbReference>
<keyword evidence="4" id="KW-0325">Glycoprotein</keyword>
<dbReference type="PhylomeDB" id="T1IUB6"/>